<feature type="chain" id="PRO_5042214302" evidence="1">
    <location>
        <begin position="20"/>
        <end position="125"/>
    </location>
</feature>
<gene>
    <name evidence="2" type="ORF">RRG08_064316</name>
</gene>
<organism evidence="2 3">
    <name type="scientific">Elysia crispata</name>
    <name type="common">lettuce slug</name>
    <dbReference type="NCBI Taxonomy" id="231223"/>
    <lineage>
        <taxon>Eukaryota</taxon>
        <taxon>Metazoa</taxon>
        <taxon>Spiralia</taxon>
        <taxon>Lophotrochozoa</taxon>
        <taxon>Mollusca</taxon>
        <taxon>Gastropoda</taxon>
        <taxon>Heterobranchia</taxon>
        <taxon>Euthyneura</taxon>
        <taxon>Panpulmonata</taxon>
        <taxon>Sacoglossa</taxon>
        <taxon>Placobranchoidea</taxon>
        <taxon>Plakobranchidae</taxon>
        <taxon>Elysia</taxon>
    </lineage>
</organism>
<sequence>MKIEAVPICLLAFVCLASSCSQSGDQGDVLSSLKTHISDIYDRNESKKSSLNINVIAEKLRDRIKSAINNISEAKLKDVGDVLDREIKDIDDTFGLSEFLNNVAKAIDANNDFKNTGDNRLVYSF</sequence>
<dbReference type="EMBL" id="JAWDGP010000628">
    <property type="protein sequence ID" value="KAK3798757.1"/>
    <property type="molecule type" value="Genomic_DNA"/>
</dbReference>
<protein>
    <submittedName>
        <fullName evidence="2">Uncharacterized protein</fullName>
    </submittedName>
</protein>
<keyword evidence="3" id="KW-1185">Reference proteome</keyword>
<name>A0AAE1B376_9GAST</name>
<evidence type="ECO:0000256" key="1">
    <source>
        <dbReference type="SAM" id="SignalP"/>
    </source>
</evidence>
<accession>A0AAE1B376</accession>
<evidence type="ECO:0000313" key="2">
    <source>
        <dbReference type="EMBL" id="KAK3798757.1"/>
    </source>
</evidence>
<comment type="caution">
    <text evidence="2">The sequence shown here is derived from an EMBL/GenBank/DDBJ whole genome shotgun (WGS) entry which is preliminary data.</text>
</comment>
<evidence type="ECO:0000313" key="3">
    <source>
        <dbReference type="Proteomes" id="UP001283361"/>
    </source>
</evidence>
<reference evidence="2" key="1">
    <citation type="journal article" date="2023" name="G3 (Bethesda)">
        <title>A reference genome for the long-term kleptoplast-retaining sea slug Elysia crispata morphotype clarki.</title>
        <authorList>
            <person name="Eastman K.E."/>
            <person name="Pendleton A.L."/>
            <person name="Shaikh M.A."/>
            <person name="Suttiyut T."/>
            <person name="Ogas R."/>
            <person name="Tomko P."/>
            <person name="Gavelis G."/>
            <person name="Widhalm J.R."/>
            <person name="Wisecaver J.H."/>
        </authorList>
    </citation>
    <scope>NUCLEOTIDE SEQUENCE</scope>
    <source>
        <strain evidence="2">ECLA1</strain>
    </source>
</reference>
<dbReference type="Proteomes" id="UP001283361">
    <property type="component" value="Unassembled WGS sequence"/>
</dbReference>
<feature type="signal peptide" evidence="1">
    <location>
        <begin position="1"/>
        <end position="19"/>
    </location>
</feature>
<dbReference type="AlphaFoldDB" id="A0AAE1B376"/>
<proteinExistence type="predicted"/>
<keyword evidence="1" id="KW-0732">Signal</keyword>
<dbReference type="PROSITE" id="PS51257">
    <property type="entry name" value="PROKAR_LIPOPROTEIN"/>
    <property type="match status" value="1"/>
</dbReference>